<keyword evidence="2" id="KW-1185">Reference proteome</keyword>
<comment type="caution">
    <text evidence="1">The sequence shown here is derived from an EMBL/GenBank/DDBJ whole genome shotgun (WGS) entry which is preliminary data.</text>
</comment>
<dbReference type="EMBL" id="JAVREO010000006">
    <property type="protein sequence ID" value="MDT0267021.1"/>
    <property type="molecule type" value="Genomic_DNA"/>
</dbReference>
<reference evidence="2" key="1">
    <citation type="submission" date="2023-07" db="EMBL/GenBank/DDBJ databases">
        <title>30 novel species of actinomycetes from the DSMZ collection.</title>
        <authorList>
            <person name="Nouioui I."/>
        </authorList>
    </citation>
    <scope>NUCLEOTIDE SEQUENCE [LARGE SCALE GENOMIC DNA]</scope>
    <source>
        <strain evidence="2">DSM 44915</strain>
    </source>
</reference>
<evidence type="ECO:0000313" key="1">
    <source>
        <dbReference type="EMBL" id="MDT0267021.1"/>
    </source>
</evidence>
<gene>
    <name evidence="1" type="ORF">RM844_12050</name>
</gene>
<organism evidence="1 2">
    <name type="scientific">Streptomyces chisholmiae</name>
    <dbReference type="NCBI Taxonomy" id="3075540"/>
    <lineage>
        <taxon>Bacteria</taxon>
        <taxon>Bacillati</taxon>
        <taxon>Actinomycetota</taxon>
        <taxon>Actinomycetes</taxon>
        <taxon>Kitasatosporales</taxon>
        <taxon>Streptomycetaceae</taxon>
        <taxon>Streptomyces</taxon>
    </lineage>
</organism>
<proteinExistence type="predicted"/>
<evidence type="ECO:0000313" key="2">
    <source>
        <dbReference type="Proteomes" id="UP001183410"/>
    </source>
</evidence>
<dbReference type="Proteomes" id="UP001183410">
    <property type="component" value="Unassembled WGS sequence"/>
</dbReference>
<dbReference type="RefSeq" id="WP_311667079.1">
    <property type="nucleotide sequence ID" value="NZ_JAVREO010000006.1"/>
</dbReference>
<name>A0ABU2JQL2_9ACTN</name>
<sequence>MLLVLCATPLALLLPLLPGGAFTVALVLRISQAHRDTTATFDLGHRPES</sequence>
<accession>A0ABU2JQL2</accession>
<protein>
    <submittedName>
        <fullName evidence="1">Uncharacterized protein</fullName>
    </submittedName>
</protein>